<evidence type="ECO:0000313" key="4">
    <source>
        <dbReference type="Proteomes" id="UP000295678"/>
    </source>
</evidence>
<gene>
    <name evidence="3" type="ORF">EDC22_11920</name>
</gene>
<name>A0A4R3LSI7_9HYPH</name>
<keyword evidence="4" id="KW-1185">Reference proteome</keyword>
<feature type="coiled-coil region" evidence="1">
    <location>
        <begin position="81"/>
        <end position="203"/>
    </location>
</feature>
<comment type="caution">
    <text evidence="3">The sequence shown here is derived from an EMBL/GenBank/DDBJ whole genome shotgun (WGS) entry which is preliminary data.</text>
</comment>
<dbReference type="GO" id="GO:0003677">
    <property type="term" value="F:DNA binding"/>
    <property type="evidence" value="ECO:0007669"/>
    <property type="project" value="UniProtKB-KW"/>
</dbReference>
<evidence type="ECO:0000313" key="3">
    <source>
        <dbReference type="EMBL" id="TCT03450.1"/>
    </source>
</evidence>
<protein>
    <submittedName>
        <fullName evidence="3">Plasmid replication DNA-binding protein KfrA</fullName>
    </submittedName>
</protein>
<sequence>MAVTREQIFAVADELDTAGQKPTLAAVRKALGGGSFTTISEAMNEWRARKASQAAPIREPAPPAVADRLAEAGTEIWSLALELANARLASEREALEQARQEAEQARREAAELADQLTGELDEARARIEALERERREAEQAAAGLRGQLAEAQEQAHTAEARAAELRTELDRAHQESAQARQALAEAREEAATLRGRLEASSEQMAALIARLAPSDGQGRGRK</sequence>
<dbReference type="InterPro" id="IPR021104">
    <property type="entry name" value="KfrA_DNA-bd_N"/>
</dbReference>
<feature type="domain" description="KfrA N-terminal DNA-binding" evidence="2">
    <location>
        <begin position="4"/>
        <end position="119"/>
    </location>
</feature>
<keyword evidence="1" id="KW-0175">Coiled coil</keyword>
<dbReference type="SUPFAM" id="SSF57997">
    <property type="entry name" value="Tropomyosin"/>
    <property type="match status" value="1"/>
</dbReference>
<keyword evidence="3" id="KW-0238">DNA-binding</keyword>
<dbReference type="Proteomes" id="UP000295678">
    <property type="component" value="Unassembled WGS sequence"/>
</dbReference>
<dbReference type="Pfam" id="PF11740">
    <property type="entry name" value="KfrA_N"/>
    <property type="match status" value="1"/>
</dbReference>
<organism evidence="3 4">
    <name type="scientific">Tepidamorphus gemmatus</name>
    <dbReference type="NCBI Taxonomy" id="747076"/>
    <lineage>
        <taxon>Bacteria</taxon>
        <taxon>Pseudomonadati</taxon>
        <taxon>Pseudomonadota</taxon>
        <taxon>Alphaproteobacteria</taxon>
        <taxon>Hyphomicrobiales</taxon>
        <taxon>Tepidamorphaceae</taxon>
        <taxon>Tepidamorphus</taxon>
    </lineage>
</organism>
<proteinExistence type="predicted"/>
<reference evidence="3 4" key="1">
    <citation type="submission" date="2019-03" db="EMBL/GenBank/DDBJ databases">
        <title>Genomic Encyclopedia of Type Strains, Phase IV (KMG-IV): sequencing the most valuable type-strain genomes for metagenomic binning, comparative biology and taxonomic classification.</title>
        <authorList>
            <person name="Goeker M."/>
        </authorList>
    </citation>
    <scope>NUCLEOTIDE SEQUENCE [LARGE SCALE GENOMIC DNA]</scope>
    <source>
        <strain evidence="3 4">DSM 19345</strain>
    </source>
</reference>
<dbReference type="OrthoDB" id="583532at2"/>
<evidence type="ECO:0000256" key="1">
    <source>
        <dbReference type="SAM" id="Coils"/>
    </source>
</evidence>
<dbReference type="EMBL" id="SMAK01000019">
    <property type="protein sequence ID" value="TCT03450.1"/>
    <property type="molecule type" value="Genomic_DNA"/>
</dbReference>
<dbReference type="Gene3D" id="1.10.287.1490">
    <property type="match status" value="1"/>
</dbReference>
<evidence type="ECO:0000259" key="2">
    <source>
        <dbReference type="Pfam" id="PF11740"/>
    </source>
</evidence>
<dbReference type="RefSeq" id="WP_132807983.1">
    <property type="nucleotide sequence ID" value="NZ_SMAK01000019.1"/>
</dbReference>
<accession>A0A4R3LSI7</accession>
<dbReference type="AlphaFoldDB" id="A0A4R3LSI7"/>